<dbReference type="AlphaFoldDB" id="A0A2P6TY15"/>
<dbReference type="EMBL" id="LHPG02000004">
    <property type="protein sequence ID" value="PRW58938.1"/>
    <property type="molecule type" value="Genomic_DNA"/>
</dbReference>
<keyword evidence="4" id="KW-1185">Reference proteome</keyword>
<reference evidence="3 4" key="1">
    <citation type="journal article" date="2018" name="Plant J.">
        <title>Genome sequences of Chlorella sorokiniana UTEX 1602 and Micractinium conductrix SAG 241.80: implications to maltose excretion by a green alga.</title>
        <authorList>
            <person name="Arriola M.B."/>
            <person name="Velmurugan N."/>
            <person name="Zhang Y."/>
            <person name="Plunkett M.H."/>
            <person name="Hondzo H."/>
            <person name="Barney B.M."/>
        </authorList>
    </citation>
    <scope>NUCLEOTIDE SEQUENCE [LARGE SCALE GENOMIC DNA]</scope>
    <source>
        <strain evidence="4">UTEX 1602</strain>
    </source>
</reference>
<dbReference type="OrthoDB" id="10428223at2759"/>
<evidence type="ECO:0000313" key="4">
    <source>
        <dbReference type="Proteomes" id="UP000239899"/>
    </source>
</evidence>
<feature type="compositionally biased region" description="Low complexity" evidence="1">
    <location>
        <begin position="348"/>
        <end position="366"/>
    </location>
</feature>
<sequence length="388" mass="39707">MARAGPHVVVATALVALLLAGGAAATGDAASALVEMMSGDVSLLSDDSLSSLFLAMTEASRSPSMMQSIQTVARSGPAPSTTTTDSPGSGAGSEAAVMGDLFSALFAVGDSPLSTFLTAAGDGGMSTQLAALLGPSSSAAASATSASGIPTLRSSLGSLLGTAGVGGTSSGSNPFSALLQPVASTRSILSQLADAVEQANSVLAAPHWDDLLGGVDLTRFLNSNRTVLREMMVAMEEVEEQVCKHPYIEWGKSVPSHCDGHNITLAIDGGSCTISHKDHSVTCRPPRVRLIKTPASCTKKHTTPIKVVGKECKIVKHFGDTKEGFLKAPHNKTVVLDFSEPTAPRLVRSAPTASTGSGSSKSSKAGLASRLADGLAAMRERLPRWIKK</sequence>
<name>A0A2P6TY15_CHLSO</name>
<feature type="region of interest" description="Disordered" evidence="1">
    <location>
        <begin position="346"/>
        <end position="366"/>
    </location>
</feature>
<keyword evidence="2" id="KW-0732">Signal</keyword>
<proteinExistence type="predicted"/>
<evidence type="ECO:0000256" key="2">
    <source>
        <dbReference type="SAM" id="SignalP"/>
    </source>
</evidence>
<feature type="signal peptide" evidence="2">
    <location>
        <begin position="1"/>
        <end position="25"/>
    </location>
</feature>
<organism evidence="3 4">
    <name type="scientific">Chlorella sorokiniana</name>
    <name type="common">Freshwater green alga</name>
    <dbReference type="NCBI Taxonomy" id="3076"/>
    <lineage>
        <taxon>Eukaryota</taxon>
        <taxon>Viridiplantae</taxon>
        <taxon>Chlorophyta</taxon>
        <taxon>core chlorophytes</taxon>
        <taxon>Trebouxiophyceae</taxon>
        <taxon>Chlorellales</taxon>
        <taxon>Chlorellaceae</taxon>
        <taxon>Chlorella clade</taxon>
        <taxon>Chlorella</taxon>
    </lineage>
</organism>
<feature type="chain" id="PRO_5015135668" evidence="2">
    <location>
        <begin position="26"/>
        <end position="388"/>
    </location>
</feature>
<accession>A0A2P6TY15</accession>
<evidence type="ECO:0000256" key="1">
    <source>
        <dbReference type="SAM" id="MobiDB-lite"/>
    </source>
</evidence>
<evidence type="ECO:0000313" key="3">
    <source>
        <dbReference type="EMBL" id="PRW58938.1"/>
    </source>
</evidence>
<gene>
    <name evidence="3" type="ORF">C2E21_2216</name>
</gene>
<feature type="region of interest" description="Disordered" evidence="1">
    <location>
        <begin position="71"/>
        <end position="92"/>
    </location>
</feature>
<dbReference type="Proteomes" id="UP000239899">
    <property type="component" value="Unassembled WGS sequence"/>
</dbReference>
<protein>
    <submittedName>
        <fullName evidence="3">Aggrecan core-like</fullName>
    </submittedName>
</protein>
<feature type="compositionally biased region" description="Low complexity" evidence="1">
    <location>
        <begin position="75"/>
        <end position="88"/>
    </location>
</feature>
<comment type="caution">
    <text evidence="3">The sequence shown here is derived from an EMBL/GenBank/DDBJ whole genome shotgun (WGS) entry which is preliminary data.</text>
</comment>